<dbReference type="InterPro" id="IPR000182">
    <property type="entry name" value="GNAT_dom"/>
</dbReference>
<dbReference type="RefSeq" id="XP_013330492.1">
    <property type="nucleotide sequence ID" value="XM_013475038.1"/>
</dbReference>
<dbReference type="InterPro" id="IPR052777">
    <property type="entry name" value="Acetyltransferase_Enz"/>
</dbReference>
<dbReference type="PROSITE" id="PS51186">
    <property type="entry name" value="GNAT"/>
    <property type="match status" value="1"/>
</dbReference>
<dbReference type="PANTHER" id="PTHR43305">
    <property type="entry name" value="FAMILY N-ACETYLTRANSFERASE, PUTATIVE (AFU_ORTHOLOGUE AFUA_2G01380)-RELATED"/>
    <property type="match status" value="1"/>
</dbReference>
<evidence type="ECO:0000313" key="3">
    <source>
        <dbReference type="EMBL" id="KKA23880.1"/>
    </source>
</evidence>
<dbReference type="Gene3D" id="3.40.630.30">
    <property type="match status" value="1"/>
</dbReference>
<evidence type="ECO:0000259" key="2">
    <source>
        <dbReference type="PROSITE" id="PS51186"/>
    </source>
</evidence>
<protein>
    <recommendedName>
        <fullName evidence="2">N-acetyltransferase domain-containing protein</fullName>
    </recommendedName>
</protein>
<comment type="caution">
    <text evidence="3">The sequence shown here is derived from an EMBL/GenBank/DDBJ whole genome shotgun (WGS) entry which is preliminary data.</text>
</comment>
<proteinExistence type="predicted"/>
<feature type="region of interest" description="Disordered" evidence="1">
    <location>
        <begin position="105"/>
        <end position="125"/>
    </location>
</feature>
<feature type="compositionally biased region" description="Acidic residues" evidence="1">
    <location>
        <begin position="108"/>
        <end position="117"/>
    </location>
</feature>
<dbReference type="AlphaFoldDB" id="A0A0F4Z0K3"/>
<keyword evidence="4" id="KW-1185">Reference proteome</keyword>
<feature type="domain" description="N-acetyltransferase" evidence="2">
    <location>
        <begin position="96"/>
        <end position="219"/>
    </location>
</feature>
<dbReference type="GO" id="GO:0016747">
    <property type="term" value="F:acyltransferase activity, transferring groups other than amino-acyl groups"/>
    <property type="evidence" value="ECO:0007669"/>
    <property type="project" value="InterPro"/>
</dbReference>
<dbReference type="InterPro" id="IPR016181">
    <property type="entry name" value="Acyl_CoA_acyltransferase"/>
</dbReference>
<dbReference type="Proteomes" id="UP000053958">
    <property type="component" value="Unassembled WGS sequence"/>
</dbReference>
<name>A0A0F4Z0K3_RASE3</name>
<accession>A0A0F4Z0K3</accession>
<dbReference type="PANTHER" id="PTHR43305:SF1">
    <property type="entry name" value="FAMILY N-ACETYLTRANSFERASE, PUTATIVE (AFU_ORTHOLOGUE AFUA_2G01380)-RELATED"/>
    <property type="match status" value="1"/>
</dbReference>
<dbReference type="GeneID" id="25314462"/>
<dbReference type="EMBL" id="LASV01000084">
    <property type="protein sequence ID" value="KKA23880.1"/>
    <property type="molecule type" value="Genomic_DNA"/>
</dbReference>
<dbReference type="SUPFAM" id="SSF55729">
    <property type="entry name" value="Acyl-CoA N-acyltransferases (Nat)"/>
    <property type="match status" value="1"/>
</dbReference>
<dbReference type="Pfam" id="PF13508">
    <property type="entry name" value="Acetyltransf_7"/>
    <property type="match status" value="1"/>
</dbReference>
<organism evidence="3 4">
    <name type="scientific">Rasamsonia emersonii (strain ATCC 16479 / CBS 393.64 / IMI 116815)</name>
    <dbReference type="NCBI Taxonomy" id="1408163"/>
    <lineage>
        <taxon>Eukaryota</taxon>
        <taxon>Fungi</taxon>
        <taxon>Dikarya</taxon>
        <taxon>Ascomycota</taxon>
        <taxon>Pezizomycotina</taxon>
        <taxon>Eurotiomycetes</taxon>
        <taxon>Eurotiomycetidae</taxon>
        <taxon>Eurotiales</taxon>
        <taxon>Trichocomaceae</taxon>
        <taxon>Rasamsonia</taxon>
    </lineage>
</organism>
<sequence>MVVLTKEMSSTTQQAASYEIGPAHFPDDKPAIVALFNAYATALGIDLTFQGFQDEVDSLPGKYSPERGGQLLVARATAPTPSPSGASTSNTAAAREIVGCVALRALDSDDPDPDPDPDTDRSKTGRGFCEMKRLYVTPVARGSGLGAKLVDAIIQHARSLDRYRGIRLDTLPGEMMVAARALYYKRGFRRIAPVDRDNLDNENYVNGSRRFIDKGSNRDDATSLHDIEMIQRSSYLSKIVLFLLISSENVEYNTPQVLQNNLQCDGHCRQAQLEALKHRQDEVFLKRRGEKLECSTNLLKTVSRVLLERTLEILDKQQKKSSKVLSILYEENCSLIVETSNWRVTSLIDDIDDLIHVNYHYSEENTESAKLSAPVISEKAADHCRTIPPADDVFLQDTKIEDYNYH</sequence>
<dbReference type="OrthoDB" id="41532at2759"/>
<reference evidence="3 4" key="1">
    <citation type="submission" date="2015-04" db="EMBL/GenBank/DDBJ databases">
        <authorList>
            <person name="Heijne W.H."/>
            <person name="Fedorova N.D."/>
            <person name="Nierman W.C."/>
            <person name="Vollebregt A.W."/>
            <person name="Zhao Z."/>
            <person name="Wu L."/>
            <person name="Kumar M."/>
            <person name="Stam H."/>
            <person name="van den Berg M.A."/>
            <person name="Pel H.J."/>
        </authorList>
    </citation>
    <scope>NUCLEOTIDE SEQUENCE [LARGE SCALE GENOMIC DNA]</scope>
    <source>
        <strain evidence="3 4">CBS 393.64</strain>
    </source>
</reference>
<evidence type="ECO:0000313" key="4">
    <source>
        <dbReference type="Proteomes" id="UP000053958"/>
    </source>
</evidence>
<dbReference type="STRING" id="1408163.A0A0F4Z0K3"/>
<dbReference type="CDD" id="cd04301">
    <property type="entry name" value="NAT_SF"/>
    <property type="match status" value="1"/>
</dbReference>
<evidence type="ECO:0000256" key="1">
    <source>
        <dbReference type="SAM" id="MobiDB-lite"/>
    </source>
</evidence>
<gene>
    <name evidence="3" type="ORF">T310_2111</name>
</gene>